<comment type="caution">
    <text evidence="5">The sequence shown here is derived from an EMBL/GenBank/DDBJ whole genome shotgun (WGS) entry which is preliminary data.</text>
</comment>
<evidence type="ECO:0000313" key="6">
    <source>
        <dbReference type="Proteomes" id="UP001174909"/>
    </source>
</evidence>
<protein>
    <recommendedName>
        <fullName evidence="2">Tetratricopeptide repeat protein 38</fullName>
    </recommendedName>
</protein>
<dbReference type="PANTHER" id="PTHR16263:SF4">
    <property type="entry name" value="TETRATRICOPEPTIDE REPEAT PROTEIN 38"/>
    <property type="match status" value="1"/>
</dbReference>
<dbReference type="InterPro" id="IPR033891">
    <property type="entry name" value="TTC38"/>
</dbReference>
<evidence type="ECO:0000256" key="2">
    <source>
        <dbReference type="ARBA" id="ARBA00019992"/>
    </source>
</evidence>
<evidence type="ECO:0000256" key="3">
    <source>
        <dbReference type="ARBA" id="ARBA00022737"/>
    </source>
</evidence>
<gene>
    <name evidence="5" type="ORF">GBAR_LOCUS2339</name>
</gene>
<dbReference type="Gene3D" id="1.25.40.10">
    <property type="entry name" value="Tetratricopeptide repeat domain"/>
    <property type="match status" value="1"/>
</dbReference>
<evidence type="ECO:0000256" key="1">
    <source>
        <dbReference type="ARBA" id="ARBA00005857"/>
    </source>
</evidence>
<keyword evidence="4" id="KW-0802">TPR repeat</keyword>
<evidence type="ECO:0000313" key="5">
    <source>
        <dbReference type="EMBL" id="CAI7998150.1"/>
    </source>
</evidence>
<dbReference type="Pfam" id="PF13432">
    <property type="entry name" value="TPR_16"/>
    <property type="match status" value="1"/>
</dbReference>
<keyword evidence="6" id="KW-1185">Reference proteome</keyword>
<dbReference type="AlphaFoldDB" id="A0AA35QZC6"/>
<proteinExistence type="inferred from homology"/>
<reference evidence="5" key="1">
    <citation type="submission" date="2023-03" db="EMBL/GenBank/DDBJ databases">
        <authorList>
            <person name="Steffen K."/>
            <person name="Cardenas P."/>
        </authorList>
    </citation>
    <scope>NUCLEOTIDE SEQUENCE</scope>
</reference>
<dbReference type="EMBL" id="CASHTH010000343">
    <property type="protein sequence ID" value="CAI7998150.1"/>
    <property type="molecule type" value="Genomic_DNA"/>
</dbReference>
<dbReference type="CDD" id="cd05804">
    <property type="entry name" value="StaR_like"/>
    <property type="match status" value="1"/>
</dbReference>
<name>A0AA35QZC6_GEOBA</name>
<sequence length="479" mass="52311">MCAMLKSRNGLTITTNSPAAADRYQEGLDLVLSQNYGPDAKLQEAIEADEGFAMAHVALAYVLHLQMNVPAAREAATKAVELSAGCSQEERQVARIVHCFTHGKGMEAIGLVHEHLDEFPTDTLALRVGQRLYMLGCFGAGVPDFPNHLMAMMRKVAPANGDDWAFLGQYAFAHHETNQPEKAMDLATRSLEGNPQNAVASHSVTHSYFEQGDAANGGRWLSDWLDGFDRRASYNTHLSWHLALFELAQGRYSQALDLYETHIRPGVQARNLSNLQDAASLLWRLQIYSGEQPAKPWDEVRDMALPAADGPGAAFRDCHAALAFAGAGDAEATQKMVDRLTAQGEKGDDLSREMTLPIALGAAAFVAGDYDEAADLMGPTYPVLARIGGSHAQREVFEDTLLETYIRAGRYDDAKGMLDERLSRRSSVRDTYWMGRLEAEAVQGNPDASRQLLAQARAAWADTADEAAAEIQRLSMAAD</sequence>
<dbReference type="PANTHER" id="PTHR16263">
    <property type="entry name" value="TETRATRICOPEPTIDE REPEAT PROTEIN 38"/>
    <property type="match status" value="1"/>
</dbReference>
<evidence type="ECO:0000256" key="4">
    <source>
        <dbReference type="ARBA" id="ARBA00022803"/>
    </source>
</evidence>
<dbReference type="SUPFAM" id="SSF48452">
    <property type="entry name" value="TPR-like"/>
    <property type="match status" value="1"/>
</dbReference>
<dbReference type="Proteomes" id="UP001174909">
    <property type="component" value="Unassembled WGS sequence"/>
</dbReference>
<accession>A0AA35QZC6</accession>
<comment type="similarity">
    <text evidence="1">Belongs to the TTC38 family.</text>
</comment>
<keyword evidence="3" id="KW-0677">Repeat</keyword>
<organism evidence="5 6">
    <name type="scientific">Geodia barretti</name>
    <name type="common">Barrett's horny sponge</name>
    <dbReference type="NCBI Taxonomy" id="519541"/>
    <lineage>
        <taxon>Eukaryota</taxon>
        <taxon>Metazoa</taxon>
        <taxon>Porifera</taxon>
        <taxon>Demospongiae</taxon>
        <taxon>Heteroscleromorpha</taxon>
        <taxon>Tetractinellida</taxon>
        <taxon>Astrophorina</taxon>
        <taxon>Geodiidae</taxon>
        <taxon>Geodia</taxon>
    </lineage>
</organism>
<dbReference type="InterPro" id="IPR011990">
    <property type="entry name" value="TPR-like_helical_dom_sf"/>
</dbReference>